<evidence type="ECO:0000256" key="1">
    <source>
        <dbReference type="ARBA" id="ARBA00004571"/>
    </source>
</evidence>
<dbReference type="NCBIfam" id="TIGR04057">
    <property type="entry name" value="SusC_RagA_signa"/>
    <property type="match status" value="1"/>
</dbReference>
<evidence type="ECO:0000256" key="7">
    <source>
        <dbReference type="ARBA" id="ARBA00023237"/>
    </source>
</evidence>
<dbReference type="NCBIfam" id="TIGR04056">
    <property type="entry name" value="OMP_RagA_SusC"/>
    <property type="match status" value="1"/>
</dbReference>
<dbReference type="InterPro" id="IPR036942">
    <property type="entry name" value="Beta-barrel_TonB_sf"/>
</dbReference>
<dbReference type="GO" id="GO:0015344">
    <property type="term" value="F:siderophore uptake transmembrane transporter activity"/>
    <property type="evidence" value="ECO:0007669"/>
    <property type="project" value="TreeGrafter"/>
</dbReference>
<evidence type="ECO:0000256" key="8">
    <source>
        <dbReference type="PROSITE-ProRule" id="PRU01360"/>
    </source>
</evidence>
<keyword evidence="2 8" id="KW-0813">Transport</keyword>
<dbReference type="SUPFAM" id="SSF49464">
    <property type="entry name" value="Carboxypeptidase regulatory domain-like"/>
    <property type="match status" value="1"/>
</dbReference>
<dbReference type="PROSITE" id="PS52016">
    <property type="entry name" value="TONB_DEPENDENT_REC_3"/>
    <property type="match status" value="1"/>
</dbReference>
<feature type="signal peptide" evidence="9">
    <location>
        <begin position="1"/>
        <end position="30"/>
    </location>
</feature>
<dbReference type="GO" id="GO:0009279">
    <property type="term" value="C:cell outer membrane"/>
    <property type="evidence" value="ECO:0007669"/>
    <property type="project" value="UniProtKB-SubCell"/>
</dbReference>
<evidence type="ECO:0000259" key="10">
    <source>
        <dbReference type="Pfam" id="PF07715"/>
    </source>
</evidence>
<dbReference type="GO" id="GO:0044718">
    <property type="term" value="P:siderophore transmembrane transport"/>
    <property type="evidence" value="ECO:0007669"/>
    <property type="project" value="TreeGrafter"/>
</dbReference>
<keyword evidence="4 8" id="KW-0812">Transmembrane</keyword>
<dbReference type="InterPro" id="IPR012910">
    <property type="entry name" value="Plug_dom"/>
</dbReference>
<evidence type="ECO:0000256" key="6">
    <source>
        <dbReference type="ARBA" id="ARBA00023136"/>
    </source>
</evidence>
<dbReference type="EMBL" id="VLLG01000005">
    <property type="protein sequence ID" value="TWI84445.1"/>
    <property type="molecule type" value="Genomic_DNA"/>
</dbReference>
<keyword evidence="12" id="KW-1185">Reference proteome</keyword>
<organism evidence="11 12">
    <name type="scientific">Chitinophaga japonensis</name>
    <name type="common">Flexibacter japonensis</name>
    <dbReference type="NCBI Taxonomy" id="104662"/>
    <lineage>
        <taxon>Bacteria</taxon>
        <taxon>Pseudomonadati</taxon>
        <taxon>Bacteroidota</taxon>
        <taxon>Chitinophagia</taxon>
        <taxon>Chitinophagales</taxon>
        <taxon>Chitinophagaceae</taxon>
        <taxon>Chitinophaga</taxon>
    </lineage>
</organism>
<dbReference type="InterPro" id="IPR039426">
    <property type="entry name" value="TonB-dep_rcpt-like"/>
</dbReference>
<keyword evidence="3 8" id="KW-1134">Transmembrane beta strand</keyword>
<accession>A0A562ST64</accession>
<keyword evidence="6 8" id="KW-0472">Membrane</keyword>
<dbReference type="PANTHER" id="PTHR30069:SF29">
    <property type="entry name" value="HEMOGLOBIN AND HEMOGLOBIN-HAPTOGLOBIN-BINDING PROTEIN 1-RELATED"/>
    <property type="match status" value="1"/>
</dbReference>
<dbReference type="AlphaFoldDB" id="A0A562ST64"/>
<dbReference type="InterPro" id="IPR008969">
    <property type="entry name" value="CarboxyPept-like_regulatory"/>
</dbReference>
<evidence type="ECO:0000256" key="3">
    <source>
        <dbReference type="ARBA" id="ARBA00022452"/>
    </source>
</evidence>
<evidence type="ECO:0000256" key="4">
    <source>
        <dbReference type="ARBA" id="ARBA00022692"/>
    </source>
</evidence>
<dbReference type="Gene3D" id="2.40.170.20">
    <property type="entry name" value="TonB-dependent receptor, beta-barrel domain"/>
    <property type="match status" value="1"/>
</dbReference>
<evidence type="ECO:0000256" key="5">
    <source>
        <dbReference type="ARBA" id="ARBA00022729"/>
    </source>
</evidence>
<evidence type="ECO:0000256" key="9">
    <source>
        <dbReference type="SAM" id="SignalP"/>
    </source>
</evidence>
<dbReference type="InterPro" id="IPR023996">
    <property type="entry name" value="TonB-dep_OMP_SusC/RagA"/>
</dbReference>
<comment type="subcellular location">
    <subcellularLocation>
        <location evidence="1 8">Cell outer membrane</location>
        <topology evidence="1 8">Multi-pass membrane protein</topology>
    </subcellularLocation>
</comment>
<comment type="caution">
    <text evidence="11">The sequence shown here is derived from an EMBL/GenBank/DDBJ whole genome shotgun (WGS) entry which is preliminary data.</text>
</comment>
<evidence type="ECO:0000313" key="11">
    <source>
        <dbReference type="EMBL" id="TWI84445.1"/>
    </source>
</evidence>
<comment type="similarity">
    <text evidence="8">Belongs to the TonB-dependent receptor family.</text>
</comment>
<dbReference type="InterPro" id="IPR037066">
    <property type="entry name" value="Plug_dom_sf"/>
</dbReference>
<keyword evidence="5 9" id="KW-0732">Signal</keyword>
<gene>
    <name evidence="11" type="ORF">LX66_4815</name>
</gene>
<dbReference type="Proteomes" id="UP000316778">
    <property type="component" value="Unassembled WGS sequence"/>
</dbReference>
<dbReference type="OrthoDB" id="899266at2"/>
<feature type="chain" id="PRO_5022055021" evidence="9">
    <location>
        <begin position="31"/>
        <end position="1060"/>
    </location>
</feature>
<dbReference type="Pfam" id="PF07715">
    <property type="entry name" value="Plug"/>
    <property type="match status" value="1"/>
</dbReference>
<dbReference type="InterPro" id="IPR023997">
    <property type="entry name" value="TonB-dep_OMP_SusC/RagA_CS"/>
</dbReference>
<dbReference type="Pfam" id="PF13715">
    <property type="entry name" value="CarbopepD_reg_2"/>
    <property type="match status" value="1"/>
</dbReference>
<dbReference type="SUPFAM" id="SSF56935">
    <property type="entry name" value="Porins"/>
    <property type="match status" value="1"/>
</dbReference>
<reference evidence="11 12" key="1">
    <citation type="journal article" date="2013" name="Stand. Genomic Sci.">
        <title>Genomic Encyclopedia of Type Strains, Phase I: The one thousand microbial genomes (KMG-I) project.</title>
        <authorList>
            <person name="Kyrpides N.C."/>
            <person name="Woyke T."/>
            <person name="Eisen J.A."/>
            <person name="Garrity G."/>
            <person name="Lilburn T.G."/>
            <person name="Beck B.J."/>
            <person name="Whitman W.B."/>
            <person name="Hugenholtz P."/>
            <person name="Klenk H.P."/>
        </authorList>
    </citation>
    <scope>NUCLEOTIDE SEQUENCE [LARGE SCALE GENOMIC DNA]</scope>
    <source>
        <strain evidence="11 12">DSM 13484</strain>
    </source>
</reference>
<dbReference type="Gene3D" id="2.170.130.10">
    <property type="entry name" value="TonB-dependent receptor, plug domain"/>
    <property type="match status" value="1"/>
</dbReference>
<feature type="domain" description="TonB-dependent receptor plug" evidence="10">
    <location>
        <begin position="124"/>
        <end position="232"/>
    </location>
</feature>
<dbReference type="Gene3D" id="2.60.40.1120">
    <property type="entry name" value="Carboxypeptidase-like, regulatory domain"/>
    <property type="match status" value="1"/>
</dbReference>
<dbReference type="RefSeq" id="WP_145718104.1">
    <property type="nucleotide sequence ID" value="NZ_BAAAFY010000002.1"/>
</dbReference>
<evidence type="ECO:0000313" key="12">
    <source>
        <dbReference type="Proteomes" id="UP000316778"/>
    </source>
</evidence>
<name>A0A562ST64_CHIJA</name>
<evidence type="ECO:0000256" key="2">
    <source>
        <dbReference type="ARBA" id="ARBA00022448"/>
    </source>
</evidence>
<proteinExistence type="inferred from homology"/>
<protein>
    <submittedName>
        <fullName evidence="11">TonB-linked SusC/RagA family outer membrane protein</fullName>
    </submittedName>
</protein>
<dbReference type="PANTHER" id="PTHR30069">
    <property type="entry name" value="TONB-DEPENDENT OUTER MEMBRANE RECEPTOR"/>
    <property type="match status" value="1"/>
</dbReference>
<sequence length="1060" mass="117450">MKRTRFTGRKSRMAFWLLALLFLSVPYTYAQTPLVTGKVVDTTGAPVAGASIIIKGVANKGAHSGNDGTFSIPAGQSDVLLVRYLGYQSMEIPITSSRLPDIVLRLSNSTLSDVVVVGYGTQKKTTLTGAVEQVSSKAFQDRAVTNVGLALQGQTPGLVVTRSSPRPGNEGIAFQIRGATSVNGGSPLIVIDGVPALHSSALQQMNPDDIESVSVLKDGAAAIYGSRAANGVILVTTKRGKGKLQVEYSNNLRFTTNGIAGYSPTMEEYATVWLEANKEETIPNWWGWVSKENMEKMQQGVEDVYQTQFWDDVYLGHGNRIQELFTRKYSHQHNLSIANRNDITGYRLSFAYADNRGNLATAYDGQKQYNLRFNYDYKLSDRIKLESGITLQNVVTSSPSSGLDATMFAYDMPFFPSRNPLGQWNANFGNVGNRNAVAATTDGGRDDQVGTLGRLDLKGTVNLLEGLDFEGMASFQGDQYRREKYVNPVQLYDWYGNKAREALSSTVQNTGNPGYATTSNATFYQYYSALLRYSRSFGGVHNFSALAGINAEKYQYKYLQAYRVNFTDQGVYDLNAATTDVMGNSGGKNQTGYYSYIARLNYNYKEKYLLELLGRRDGSSKFDVGYKWKHFGTVSAGWVFTSEKFMPAIPGLNFGKIRASYGVSGNNVGIGSYDYVSTVSNSTVALGYPVGLQGASSLANNGLVSRERTWERVYQQNIGIDLAFLNSRLTATFDYFQKDNKGMLVNVQYPAVLGGAAPKSNSGHLNVKGWELMVGWKDQKGDFAYNVSFNISNNKTLLKNMEGADAYGPGKNNTVNGYPLYSWFLYQTSGYFASQQEVDAYYEAHGGNAGLLGAVQGNNALRPGDTRRIDHNGDGVVSNTYDASKKVASDVKFMGDAAPHYVFGLNMGGSWKGLDFNAFFQGVGQQYIMRSGYMAFPFNVIWSNQNVAYIGKTWTEENPNAQYPRLTVYTNRARWNYENNDFMLQNSRYLRLKALVIGYTLPQQLTQKARLERVRLYFSGNDLWEWTSIKDGYDPEHGETTQNAGYPFYRTWSFGINVGL</sequence>
<keyword evidence="7 8" id="KW-0998">Cell outer membrane</keyword>